<dbReference type="InterPro" id="IPR052895">
    <property type="entry name" value="HetReg/Transcr_Mod"/>
</dbReference>
<protein>
    <submittedName>
        <fullName evidence="2">HET-domain-containing protein</fullName>
    </submittedName>
</protein>
<evidence type="ECO:0000313" key="2">
    <source>
        <dbReference type="EMBL" id="PVH95799.1"/>
    </source>
</evidence>
<dbReference type="Pfam" id="PF06985">
    <property type="entry name" value="HET"/>
    <property type="match status" value="1"/>
</dbReference>
<name>A0A2V1DF38_9PLEO</name>
<evidence type="ECO:0000313" key="3">
    <source>
        <dbReference type="Proteomes" id="UP000244855"/>
    </source>
</evidence>
<keyword evidence="3" id="KW-1185">Reference proteome</keyword>
<dbReference type="AlphaFoldDB" id="A0A2V1DF38"/>
<accession>A0A2V1DF38</accession>
<dbReference type="PANTHER" id="PTHR24148:SF73">
    <property type="entry name" value="HET DOMAIN PROTEIN (AFU_ORTHOLOGUE AFUA_8G01020)"/>
    <property type="match status" value="1"/>
</dbReference>
<evidence type="ECO:0000259" key="1">
    <source>
        <dbReference type="Pfam" id="PF06985"/>
    </source>
</evidence>
<reference evidence="2 3" key="1">
    <citation type="journal article" date="2018" name="Sci. Rep.">
        <title>Comparative genomics provides insights into the lifestyle and reveals functional heterogeneity of dark septate endophytic fungi.</title>
        <authorList>
            <person name="Knapp D.G."/>
            <person name="Nemeth J.B."/>
            <person name="Barry K."/>
            <person name="Hainaut M."/>
            <person name="Henrissat B."/>
            <person name="Johnson J."/>
            <person name="Kuo A."/>
            <person name="Lim J.H.P."/>
            <person name="Lipzen A."/>
            <person name="Nolan M."/>
            <person name="Ohm R.A."/>
            <person name="Tamas L."/>
            <person name="Grigoriev I.V."/>
            <person name="Spatafora J.W."/>
            <person name="Nagy L.G."/>
            <person name="Kovacs G.M."/>
        </authorList>
    </citation>
    <scope>NUCLEOTIDE SEQUENCE [LARGE SCALE GENOMIC DNA]</scope>
    <source>
        <strain evidence="2 3">DSE2036</strain>
    </source>
</reference>
<dbReference type="OrthoDB" id="3553147at2759"/>
<dbReference type="PANTHER" id="PTHR24148">
    <property type="entry name" value="ANKYRIN REPEAT DOMAIN-CONTAINING PROTEIN 39 HOMOLOG-RELATED"/>
    <property type="match status" value="1"/>
</dbReference>
<dbReference type="InterPro" id="IPR010730">
    <property type="entry name" value="HET"/>
</dbReference>
<dbReference type="Pfam" id="PF26639">
    <property type="entry name" value="Het-6_barrel"/>
    <property type="match status" value="1"/>
</dbReference>
<sequence>MAAEELPIFRHKPISAEQIRLLVLKSRVHGPHIMCEILHCDRENDREYVALSYSWGPQDGTEFITVDGCRLNVSSHLKGALKHLQQDDKDVVYWIDQVCIDQANDEEKSEQVYMMQSIYERASHVEVWLGRSNHKSDLIMMFFEALTELKDGLGRQDPITPWDEKYGLARLSEAFEEFCERDYWKRLWVIQEYALGKDVVIRCGRLQISQWVLDNAIDILNRAFTASANSFVSGILARRARYQTEEPREPLFVVMFSSLVLETDYNQVRASDARDRVFALMGLCGDIEQFVMFPDYSASTAIVYQILARRFLEQGHIDNLAYCQFPHALPDDGLPTWAPDWSMYIRGCLKGHKLSFHASAGRVQSKFPPSIDLKVMTLEGTFIDTISELGSEWDPNWLEDLDLDAALRYLKDIWRLRSLSPRLRDSSTLFDCTRLAIADQCRFKDEDFPEWLDIDWPSALTPLANDDQLEAEFYSLIHRERYTPLLKNLHSRRPFISESGWVGLAPWHGKPGDKVVIFLGGSSAYTIRAKDATTYTVVGETYVQGIMYGEFMAGEVQIESFNLV</sequence>
<organism evidence="2 3">
    <name type="scientific">Periconia macrospinosa</name>
    <dbReference type="NCBI Taxonomy" id="97972"/>
    <lineage>
        <taxon>Eukaryota</taxon>
        <taxon>Fungi</taxon>
        <taxon>Dikarya</taxon>
        <taxon>Ascomycota</taxon>
        <taxon>Pezizomycotina</taxon>
        <taxon>Dothideomycetes</taxon>
        <taxon>Pleosporomycetidae</taxon>
        <taxon>Pleosporales</taxon>
        <taxon>Massarineae</taxon>
        <taxon>Periconiaceae</taxon>
        <taxon>Periconia</taxon>
    </lineage>
</organism>
<feature type="domain" description="Heterokaryon incompatibility" evidence="1">
    <location>
        <begin position="48"/>
        <end position="192"/>
    </location>
</feature>
<dbReference type="STRING" id="97972.A0A2V1DF38"/>
<dbReference type="Proteomes" id="UP000244855">
    <property type="component" value="Unassembled WGS sequence"/>
</dbReference>
<proteinExistence type="predicted"/>
<dbReference type="EMBL" id="KZ805483">
    <property type="protein sequence ID" value="PVH95799.1"/>
    <property type="molecule type" value="Genomic_DNA"/>
</dbReference>
<gene>
    <name evidence="2" type="ORF">DM02DRAFT_600169</name>
</gene>